<evidence type="ECO:0000313" key="1">
    <source>
        <dbReference type="EMBL" id="EFH40317.1"/>
    </source>
</evidence>
<dbReference type="AlphaFoldDB" id="D7MQ58"/>
<reference evidence="2" key="1">
    <citation type="journal article" date="2011" name="Nat. Genet.">
        <title>The Arabidopsis lyrata genome sequence and the basis of rapid genome size change.</title>
        <authorList>
            <person name="Hu T.T."/>
            <person name="Pattyn P."/>
            <person name="Bakker E.G."/>
            <person name="Cao J."/>
            <person name="Cheng J.-F."/>
            <person name="Clark R.M."/>
            <person name="Fahlgren N."/>
            <person name="Fawcett J.A."/>
            <person name="Grimwood J."/>
            <person name="Gundlach H."/>
            <person name="Haberer G."/>
            <person name="Hollister J.D."/>
            <person name="Ossowski S."/>
            <person name="Ottilar R.P."/>
            <person name="Salamov A.A."/>
            <person name="Schneeberger K."/>
            <person name="Spannagl M."/>
            <person name="Wang X."/>
            <person name="Yang L."/>
            <person name="Nasrallah M.E."/>
            <person name="Bergelson J."/>
            <person name="Carrington J.C."/>
            <person name="Gaut B.S."/>
            <person name="Schmutz J."/>
            <person name="Mayer K.F.X."/>
            <person name="Van de Peer Y."/>
            <person name="Grigoriev I.V."/>
            <person name="Nordborg M."/>
            <person name="Weigel D."/>
            <person name="Guo Y.-L."/>
        </authorList>
    </citation>
    <scope>NUCLEOTIDE SEQUENCE [LARGE SCALE GENOMIC DNA]</scope>
    <source>
        <strain evidence="2">cv. MN47</strain>
    </source>
</reference>
<accession>D7MQ58</accession>
<name>D7MQ58_ARALL</name>
<organism evidence="2">
    <name type="scientific">Arabidopsis lyrata subsp. lyrata</name>
    <name type="common">Lyre-leaved rock-cress</name>
    <dbReference type="NCBI Taxonomy" id="81972"/>
    <lineage>
        <taxon>Eukaryota</taxon>
        <taxon>Viridiplantae</taxon>
        <taxon>Streptophyta</taxon>
        <taxon>Embryophyta</taxon>
        <taxon>Tracheophyta</taxon>
        <taxon>Spermatophyta</taxon>
        <taxon>Magnoliopsida</taxon>
        <taxon>eudicotyledons</taxon>
        <taxon>Gunneridae</taxon>
        <taxon>Pentapetalae</taxon>
        <taxon>rosids</taxon>
        <taxon>malvids</taxon>
        <taxon>Brassicales</taxon>
        <taxon>Brassicaceae</taxon>
        <taxon>Camelineae</taxon>
        <taxon>Arabidopsis</taxon>
    </lineage>
</organism>
<proteinExistence type="predicted"/>
<keyword evidence="2" id="KW-1185">Reference proteome</keyword>
<dbReference type="Proteomes" id="UP000008694">
    <property type="component" value="Unassembled WGS sequence"/>
</dbReference>
<gene>
    <name evidence="1" type="ORF">ARALYDRAFT_918052</name>
</gene>
<dbReference type="EMBL" id="GL348720">
    <property type="protein sequence ID" value="EFH40317.1"/>
    <property type="molecule type" value="Genomic_DNA"/>
</dbReference>
<dbReference type="HOGENOM" id="CLU_2577131_0_0_1"/>
<evidence type="ECO:0000313" key="2">
    <source>
        <dbReference type="Proteomes" id="UP000008694"/>
    </source>
</evidence>
<protein>
    <submittedName>
        <fullName evidence="1">Predicted protein</fullName>
    </submittedName>
</protein>
<sequence length="81" mass="9084">MASLLCSYFLSPPAVSLKKVVVKPLKNSNFFASFIEGISSNLYIPAEAVKYKHWVDLAQNSLRDLATSFDAQIDDEKMEKN</sequence>
<dbReference type="Gramene" id="scaffold_801452.1">
    <property type="protein sequence ID" value="scaffold_801452.1"/>
    <property type="gene ID" value="scaffold_801452.1"/>
</dbReference>